<keyword evidence="7" id="KW-0457">Lysine biosynthesis</keyword>
<evidence type="ECO:0000256" key="7">
    <source>
        <dbReference type="ARBA" id="ARBA00023154"/>
    </source>
</evidence>
<evidence type="ECO:0000256" key="3">
    <source>
        <dbReference type="ARBA" id="ARBA00022857"/>
    </source>
</evidence>
<keyword evidence="15" id="KW-1185">Reference proteome</keyword>
<dbReference type="EMBL" id="APJX01000002">
    <property type="protein sequence ID" value="EMS80553.1"/>
    <property type="molecule type" value="Genomic_DNA"/>
</dbReference>
<dbReference type="InterPro" id="IPR036291">
    <property type="entry name" value="NAD(P)-bd_dom_sf"/>
</dbReference>
<dbReference type="Gene3D" id="3.40.50.720">
    <property type="entry name" value="NAD(P)-binding Rossmann-like Domain"/>
    <property type="match status" value="1"/>
</dbReference>
<dbReference type="RefSeq" id="WP_006964815.1">
    <property type="nucleotide sequence ID" value="NZ_APJX01000002.1"/>
</dbReference>
<evidence type="ECO:0000256" key="5">
    <source>
        <dbReference type="ARBA" id="ARBA00023002"/>
    </source>
</evidence>
<evidence type="ECO:0000256" key="2">
    <source>
        <dbReference type="ARBA" id="ARBA00022605"/>
    </source>
</evidence>
<dbReference type="Pfam" id="PF05173">
    <property type="entry name" value="DapB_C"/>
    <property type="match status" value="1"/>
</dbReference>
<evidence type="ECO:0000256" key="4">
    <source>
        <dbReference type="ARBA" id="ARBA00022915"/>
    </source>
</evidence>
<dbReference type="EC" id="1.17.1.8" evidence="9"/>
<dbReference type="InterPro" id="IPR000846">
    <property type="entry name" value="DapB_N"/>
</dbReference>
<organism evidence="14 15">
    <name type="scientific">Desulfotignum phosphitoxidans DSM 13687</name>
    <dbReference type="NCBI Taxonomy" id="1286635"/>
    <lineage>
        <taxon>Bacteria</taxon>
        <taxon>Pseudomonadati</taxon>
        <taxon>Thermodesulfobacteriota</taxon>
        <taxon>Desulfobacteria</taxon>
        <taxon>Desulfobacterales</taxon>
        <taxon>Desulfobacteraceae</taxon>
        <taxon>Desulfotignum</taxon>
    </lineage>
</organism>
<proteinExistence type="inferred from homology"/>
<dbReference type="Gene3D" id="3.30.360.10">
    <property type="entry name" value="Dihydrodipicolinate Reductase, domain 2"/>
    <property type="match status" value="1"/>
</dbReference>
<evidence type="ECO:0000256" key="1">
    <source>
        <dbReference type="ARBA" id="ARBA00006642"/>
    </source>
</evidence>
<feature type="domain" description="Dihydrodipicolinate reductase C-terminal" evidence="13">
    <location>
        <begin position="136"/>
        <end position="274"/>
    </location>
</feature>
<dbReference type="PIRSF" id="PIRSF000161">
    <property type="entry name" value="DHPR"/>
    <property type="match status" value="1"/>
</dbReference>
<evidence type="ECO:0000259" key="12">
    <source>
        <dbReference type="Pfam" id="PF01113"/>
    </source>
</evidence>
<evidence type="ECO:0000256" key="11">
    <source>
        <dbReference type="ARBA" id="ARBA00049396"/>
    </source>
</evidence>
<dbReference type="Proteomes" id="UP000014216">
    <property type="component" value="Unassembled WGS sequence"/>
</dbReference>
<evidence type="ECO:0000256" key="10">
    <source>
        <dbReference type="ARBA" id="ARBA00049080"/>
    </source>
</evidence>
<feature type="domain" description="Dihydrodipicolinate reductase N-terminal" evidence="12">
    <location>
        <begin position="6"/>
        <end position="129"/>
    </location>
</feature>
<dbReference type="InterPro" id="IPR023940">
    <property type="entry name" value="DHDPR_bac"/>
</dbReference>
<dbReference type="GO" id="GO:0009089">
    <property type="term" value="P:lysine biosynthetic process via diaminopimelate"/>
    <property type="evidence" value="ECO:0007669"/>
    <property type="project" value="InterPro"/>
</dbReference>
<keyword evidence="6" id="KW-0520">NAD</keyword>
<keyword evidence="2" id="KW-0028">Amino-acid biosynthesis</keyword>
<comment type="caution">
    <text evidence="14">The sequence shown here is derived from an EMBL/GenBank/DDBJ whole genome shotgun (WGS) entry which is preliminary data.</text>
</comment>
<keyword evidence="3" id="KW-0521">NADP</keyword>
<dbReference type="GO" id="GO:0008839">
    <property type="term" value="F:4-hydroxy-tetrahydrodipicolinate reductase"/>
    <property type="evidence" value="ECO:0007669"/>
    <property type="project" value="UniProtKB-EC"/>
</dbReference>
<comment type="similarity">
    <text evidence="1">Belongs to the DapB family.</text>
</comment>
<dbReference type="GO" id="GO:0019877">
    <property type="term" value="P:diaminopimelate biosynthetic process"/>
    <property type="evidence" value="ECO:0007669"/>
    <property type="project" value="UniProtKB-KW"/>
</dbReference>
<evidence type="ECO:0000256" key="9">
    <source>
        <dbReference type="ARBA" id="ARBA00038983"/>
    </source>
</evidence>
<dbReference type="PANTHER" id="PTHR20836:SF0">
    <property type="entry name" value="4-HYDROXY-TETRAHYDRODIPICOLINATE REDUCTASE 1, CHLOROPLASTIC-RELATED"/>
    <property type="match status" value="1"/>
</dbReference>
<dbReference type="Pfam" id="PF01113">
    <property type="entry name" value="DapB_N"/>
    <property type="match status" value="1"/>
</dbReference>
<comment type="catalytic activity">
    <reaction evidence="11">
        <text>(S)-2,3,4,5-tetrahydrodipicolinate + NAD(+) + H2O = (2S,4S)-4-hydroxy-2,3,4,5-tetrahydrodipicolinate + NADH + H(+)</text>
        <dbReference type="Rhea" id="RHEA:35323"/>
        <dbReference type="ChEBI" id="CHEBI:15377"/>
        <dbReference type="ChEBI" id="CHEBI:15378"/>
        <dbReference type="ChEBI" id="CHEBI:16845"/>
        <dbReference type="ChEBI" id="CHEBI:57540"/>
        <dbReference type="ChEBI" id="CHEBI:57945"/>
        <dbReference type="ChEBI" id="CHEBI:67139"/>
        <dbReference type="EC" id="1.17.1.8"/>
    </reaction>
</comment>
<comment type="catalytic activity">
    <reaction evidence="10">
        <text>(S)-2,3,4,5-tetrahydrodipicolinate + NADP(+) + H2O = (2S,4S)-4-hydroxy-2,3,4,5-tetrahydrodipicolinate + NADPH + H(+)</text>
        <dbReference type="Rhea" id="RHEA:35331"/>
        <dbReference type="ChEBI" id="CHEBI:15377"/>
        <dbReference type="ChEBI" id="CHEBI:15378"/>
        <dbReference type="ChEBI" id="CHEBI:16845"/>
        <dbReference type="ChEBI" id="CHEBI:57783"/>
        <dbReference type="ChEBI" id="CHEBI:58349"/>
        <dbReference type="ChEBI" id="CHEBI:67139"/>
        <dbReference type="EC" id="1.17.1.8"/>
    </reaction>
</comment>
<keyword evidence="5 14" id="KW-0560">Oxidoreductase</keyword>
<evidence type="ECO:0000313" key="15">
    <source>
        <dbReference type="Proteomes" id="UP000014216"/>
    </source>
</evidence>
<evidence type="ECO:0000313" key="14">
    <source>
        <dbReference type="EMBL" id="EMS80553.1"/>
    </source>
</evidence>
<gene>
    <name evidence="14" type="primary">dapB</name>
    <name evidence="14" type="ORF">Dpo_2c02460</name>
</gene>
<dbReference type="AlphaFoldDB" id="S0FZJ2"/>
<dbReference type="SUPFAM" id="SSF51735">
    <property type="entry name" value="NAD(P)-binding Rossmann-fold domains"/>
    <property type="match status" value="1"/>
</dbReference>
<sequence>MENIFVMINGLPGNVAATMARAALADPRFQLIPASLTGPDICETSFQVDKISVTLIKPDERETAVSKIRQAFGDFIAIDYTHPSAVNANARFYIQQHIPFVMGTTGGDRTALEADVSKGEIPAVIAPNMAKQIVGFQAMMAFAADQFPGLFTGYSLEIKESHQQGKADTSGTAKAMVGYFNRLGLDFKPEQIQQIRDPKVQKTQWHIPERYLSGHGWHTYTLTAPDGSVLFEFKHNINGRQIYVEGTFDAVLFLKKQISDPLGPKRLYTMMDVLNQQE</sequence>
<reference evidence="14 15" key="1">
    <citation type="journal article" date="2013" name="Genome Announc.">
        <title>Draft Genome Sequence of Desulfotignum phosphitoxidans DSM 13687 Strain FiPS-3.</title>
        <authorList>
            <person name="Poehlein A."/>
            <person name="Daniel R."/>
            <person name="Simeonova D.D."/>
        </authorList>
    </citation>
    <scope>NUCLEOTIDE SEQUENCE [LARGE SCALE GENOMIC DNA]</scope>
    <source>
        <strain evidence="14 15">DSM 13687</strain>
    </source>
</reference>
<protein>
    <recommendedName>
        <fullName evidence="9">4-hydroxy-tetrahydrodipicolinate reductase</fullName>
        <ecNumber evidence="9">1.17.1.8</ecNumber>
    </recommendedName>
</protein>
<dbReference type="PANTHER" id="PTHR20836">
    <property type="entry name" value="DIHYDRODIPICOLINATE REDUCTASE"/>
    <property type="match status" value="1"/>
</dbReference>
<dbReference type="InterPro" id="IPR022663">
    <property type="entry name" value="DapB_C"/>
</dbReference>
<accession>S0FZJ2</accession>
<dbReference type="NCBIfam" id="TIGR02130">
    <property type="entry name" value="dapB_plant"/>
    <property type="match status" value="1"/>
</dbReference>
<comment type="pathway">
    <text evidence="8">Amino-acid biosynthesis; L-lysine biosynthesis via DAP pathway; (S)-tetrahydrodipicolinate from L-aspartate: step 4/4.</text>
</comment>
<keyword evidence="4" id="KW-0220">Diaminopimelate biosynthesis</keyword>
<name>S0FZJ2_9BACT</name>
<dbReference type="InterPro" id="IPR011859">
    <property type="entry name" value="Dihydrodipicolinate_Rdtase_pln"/>
</dbReference>
<evidence type="ECO:0000259" key="13">
    <source>
        <dbReference type="Pfam" id="PF05173"/>
    </source>
</evidence>
<dbReference type="OrthoDB" id="9790352at2"/>
<evidence type="ECO:0000256" key="8">
    <source>
        <dbReference type="ARBA" id="ARBA00037922"/>
    </source>
</evidence>
<evidence type="ECO:0000256" key="6">
    <source>
        <dbReference type="ARBA" id="ARBA00023027"/>
    </source>
</evidence>
<dbReference type="GO" id="GO:0070402">
    <property type="term" value="F:NADPH binding"/>
    <property type="evidence" value="ECO:0007669"/>
    <property type="project" value="InterPro"/>
</dbReference>